<protein>
    <submittedName>
        <fullName evidence="1">Uncharacterized protein</fullName>
    </submittedName>
</protein>
<accession>A0ACC2J1Y9</accession>
<reference evidence="1" key="1">
    <citation type="submission" date="2022-11" db="EMBL/GenBank/DDBJ databases">
        <title>Genome Sequence of Nemania bipapillata.</title>
        <authorList>
            <person name="Buettner E."/>
        </authorList>
    </citation>
    <scope>NUCLEOTIDE SEQUENCE</scope>
    <source>
        <strain evidence="1">CP14</strain>
    </source>
</reference>
<gene>
    <name evidence="1" type="ORF">ONZ43_g2104</name>
</gene>
<sequence>MIPQPSTVALTAALAGFATASPLYSSHPPFPILKPFSVSQVANHNFRPHGPTQLAKTLAKYGAQLPDSLAQTISRFDAARLAARNSGSVNATPESLDIQYLTPVKIGNPPQTLNLDLDSGSSDLWVFSTETPPDMVKGQALYNPKKSNTSEKVDGSTWQITYGDESSSSGIVYHDTVRIGGVAVKGQAVEVARNVSKGFTRDSNNDGLLGLAFSSLNTVRPKRELTWFENAAKTLDAPVWTADLKYHKGRFIPRPKITWFITNM</sequence>
<evidence type="ECO:0000313" key="1">
    <source>
        <dbReference type="EMBL" id="KAJ8121444.1"/>
    </source>
</evidence>
<evidence type="ECO:0000313" key="2">
    <source>
        <dbReference type="Proteomes" id="UP001153334"/>
    </source>
</evidence>
<proteinExistence type="predicted"/>
<organism evidence="1 2">
    <name type="scientific">Nemania bipapillata</name>
    <dbReference type="NCBI Taxonomy" id="110536"/>
    <lineage>
        <taxon>Eukaryota</taxon>
        <taxon>Fungi</taxon>
        <taxon>Dikarya</taxon>
        <taxon>Ascomycota</taxon>
        <taxon>Pezizomycotina</taxon>
        <taxon>Sordariomycetes</taxon>
        <taxon>Xylariomycetidae</taxon>
        <taxon>Xylariales</taxon>
        <taxon>Xylariaceae</taxon>
        <taxon>Nemania</taxon>
    </lineage>
</organism>
<dbReference type="EMBL" id="JAPESX010000412">
    <property type="protein sequence ID" value="KAJ8121444.1"/>
    <property type="molecule type" value="Genomic_DNA"/>
</dbReference>
<dbReference type="Proteomes" id="UP001153334">
    <property type="component" value="Unassembled WGS sequence"/>
</dbReference>
<name>A0ACC2J1Y9_9PEZI</name>
<keyword evidence="2" id="KW-1185">Reference proteome</keyword>
<comment type="caution">
    <text evidence="1">The sequence shown here is derived from an EMBL/GenBank/DDBJ whole genome shotgun (WGS) entry which is preliminary data.</text>
</comment>